<dbReference type="AlphaFoldDB" id="A0A371IB39"/>
<sequence>MGITLTSRAIYKANPKERLKDMLEKNSSWPLMPCGFNLHCDPYLGVGEYVRPVMDPPFISLIQEGRGASLRLGNWLSHQS</sequence>
<proteinExistence type="predicted"/>
<dbReference type="Proteomes" id="UP000257109">
    <property type="component" value="Unassembled WGS sequence"/>
</dbReference>
<name>A0A371IB39_MUCPR</name>
<evidence type="ECO:0000313" key="2">
    <source>
        <dbReference type="Proteomes" id="UP000257109"/>
    </source>
</evidence>
<keyword evidence="2" id="KW-1185">Reference proteome</keyword>
<evidence type="ECO:0000313" key="1">
    <source>
        <dbReference type="EMBL" id="RDY12261.1"/>
    </source>
</evidence>
<gene>
    <name evidence="1" type="ORF">CR513_02961</name>
</gene>
<comment type="caution">
    <text evidence="1">The sequence shown here is derived from an EMBL/GenBank/DDBJ whole genome shotgun (WGS) entry which is preliminary data.</text>
</comment>
<reference evidence="1" key="1">
    <citation type="submission" date="2018-05" db="EMBL/GenBank/DDBJ databases">
        <title>Draft genome of Mucuna pruriens seed.</title>
        <authorList>
            <person name="Nnadi N.E."/>
            <person name="Vos R."/>
            <person name="Hasami M.H."/>
            <person name="Devisetty U.K."/>
            <person name="Aguiy J.C."/>
        </authorList>
    </citation>
    <scope>NUCLEOTIDE SEQUENCE [LARGE SCALE GENOMIC DNA]</scope>
    <source>
        <strain evidence="1">JCA_2017</strain>
    </source>
</reference>
<accession>A0A371IB39</accession>
<dbReference type="EMBL" id="QJKJ01000500">
    <property type="protein sequence ID" value="RDY12261.1"/>
    <property type="molecule type" value="Genomic_DNA"/>
</dbReference>
<feature type="non-terminal residue" evidence="1">
    <location>
        <position position="1"/>
    </location>
</feature>
<organism evidence="1 2">
    <name type="scientific">Mucuna pruriens</name>
    <name type="common">Velvet bean</name>
    <name type="synonym">Dolichos pruriens</name>
    <dbReference type="NCBI Taxonomy" id="157652"/>
    <lineage>
        <taxon>Eukaryota</taxon>
        <taxon>Viridiplantae</taxon>
        <taxon>Streptophyta</taxon>
        <taxon>Embryophyta</taxon>
        <taxon>Tracheophyta</taxon>
        <taxon>Spermatophyta</taxon>
        <taxon>Magnoliopsida</taxon>
        <taxon>eudicotyledons</taxon>
        <taxon>Gunneridae</taxon>
        <taxon>Pentapetalae</taxon>
        <taxon>rosids</taxon>
        <taxon>fabids</taxon>
        <taxon>Fabales</taxon>
        <taxon>Fabaceae</taxon>
        <taxon>Papilionoideae</taxon>
        <taxon>50 kb inversion clade</taxon>
        <taxon>NPAAA clade</taxon>
        <taxon>indigoferoid/millettioid clade</taxon>
        <taxon>Phaseoleae</taxon>
        <taxon>Mucuna</taxon>
    </lineage>
</organism>
<protein>
    <submittedName>
        <fullName evidence="1">Uncharacterized protein</fullName>
    </submittedName>
</protein>